<dbReference type="InterPro" id="IPR017853">
    <property type="entry name" value="GH"/>
</dbReference>
<accession>W6A748</accession>
<dbReference type="InterPro" id="IPR001360">
    <property type="entry name" value="Glyco_hydro_1"/>
</dbReference>
<proteinExistence type="inferred from homology"/>
<evidence type="ECO:0000256" key="1">
    <source>
        <dbReference type="RuleBase" id="RU003690"/>
    </source>
</evidence>
<dbReference type="RefSeq" id="WP_025363033.1">
    <property type="nucleotide sequence ID" value="NZ_CP006681.1"/>
</dbReference>
<dbReference type="eggNOG" id="COG2723">
    <property type="taxonomic scope" value="Bacteria"/>
</dbReference>
<dbReference type="PATRIC" id="fig|1276246.3.peg.454"/>
<dbReference type="AlphaFoldDB" id="W6A748"/>
<dbReference type="SUPFAM" id="SSF51445">
    <property type="entry name" value="(Trans)glycosidases"/>
    <property type="match status" value="1"/>
</dbReference>
<dbReference type="OrthoDB" id="391810at2"/>
<dbReference type="GO" id="GO:0008422">
    <property type="term" value="F:beta-glucosidase activity"/>
    <property type="evidence" value="ECO:0007669"/>
    <property type="project" value="TreeGrafter"/>
</dbReference>
<sequence>MKFSKKFTFGAAISTIQTEGLGITNRGLTTFDKYYSEHPEKFFNNDGPDITVDITRHYEEDIKKWAELKLESIRFGFSWSRLFPDGDNLDYDAVAYYKDFLVKLKQNNIEAFMTLFHFDMPLWAHELGGWSSRIVIDKFVKFAKFVFEEYHTLVAKFVTFNEPLVPIMGGYLYDGHYPGIVDFKEAISQFYGLTLAHAKTTELFYSLNIKDSEIGIVFDWNITIPKNEDENNLYAAKVHDAFTNRGPLNILVKGKIDDFLIKILKDEKVLPDVQEGDLKIIEETKIDFLGINYYFPKRVEFDHTSNSKYTLFKIKPYLPSDARMNVHRGWEIYPESLYLIGQYIKEEFNNIPWYIAENGMGVENETRFKDKNGLIEDDYRIEFYTEHLESLSKTIQEGSNCFGYHVWSAIDCWSFRNGFKNRYGLIGVDIETQERYFKKSSWWFRDLILEKNGK</sequence>
<keyword evidence="3" id="KW-1185">Reference proteome</keyword>
<comment type="similarity">
    <text evidence="1">Belongs to the glycosyl hydrolase 1 family.</text>
</comment>
<dbReference type="PANTHER" id="PTHR10353">
    <property type="entry name" value="GLYCOSYL HYDROLASE"/>
    <property type="match status" value="1"/>
</dbReference>
<gene>
    <name evidence="2" type="primary">bgl3</name>
    <name evidence="2" type="ORF">SCULI_v1c04550</name>
</gene>
<evidence type="ECO:0000313" key="2">
    <source>
        <dbReference type="EMBL" id="AHI52796.1"/>
    </source>
</evidence>
<reference evidence="2 3" key="1">
    <citation type="journal article" date="2014" name="Genome Biol. Evol.">
        <title>Molecular evolution of the substrate utilization strategies and putative virulence factors in mosquito-associated Spiroplasma species.</title>
        <authorList>
            <person name="Chang T.H."/>
            <person name="Lo W.S."/>
            <person name="Ku C."/>
            <person name="Chen L.L."/>
            <person name="Kuo C.H."/>
        </authorList>
    </citation>
    <scope>NUCLEOTIDE SEQUENCE [LARGE SCALE GENOMIC DNA]</scope>
    <source>
        <strain evidence="2">AES-1</strain>
    </source>
</reference>
<dbReference type="Pfam" id="PF00232">
    <property type="entry name" value="Glyco_hydro_1"/>
    <property type="match status" value="1"/>
</dbReference>
<dbReference type="Gene3D" id="3.20.20.80">
    <property type="entry name" value="Glycosidases"/>
    <property type="match status" value="1"/>
</dbReference>
<dbReference type="PANTHER" id="PTHR10353:SF139">
    <property type="entry name" value="6-PHOSPHO-BETA-GLUCOSIDASE GMUD"/>
    <property type="match status" value="1"/>
</dbReference>
<dbReference type="KEGG" id="scq:SCULI_v1c04550"/>
<evidence type="ECO:0000313" key="3">
    <source>
        <dbReference type="Proteomes" id="UP000019267"/>
    </source>
</evidence>
<dbReference type="Proteomes" id="UP000019267">
    <property type="component" value="Chromosome"/>
</dbReference>
<dbReference type="GO" id="GO:0016052">
    <property type="term" value="P:carbohydrate catabolic process"/>
    <property type="evidence" value="ECO:0007669"/>
    <property type="project" value="TreeGrafter"/>
</dbReference>
<dbReference type="GO" id="GO:0005829">
    <property type="term" value="C:cytosol"/>
    <property type="evidence" value="ECO:0007669"/>
    <property type="project" value="TreeGrafter"/>
</dbReference>
<dbReference type="HOGENOM" id="CLU_001859_0_1_14"/>
<name>W6A748_9MOLU</name>
<dbReference type="PRINTS" id="PR00131">
    <property type="entry name" value="GLHYDRLASE1"/>
</dbReference>
<dbReference type="EMBL" id="CP006681">
    <property type="protein sequence ID" value="AHI52796.1"/>
    <property type="molecule type" value="Genomic_DNA"/>
</dbReference>
<protein>
    <submittedName>
        <fullName evidence="2">6-phospho-beta-glucosidase</fullName>
    </submittedName>
</protein>
<organism evidence="2 3">
    <name type="scientific">Spiroplasma culicicola AES-1</name>
    <dbReference type="NCBI Taxonomy" id="1276246"/>
    <lineage>
        <taxon>Bacteria</taxon>
        <taxon>Bacillati</taxon>
        <taxon>Mycoplasmatota</taxon>
        <taxon>Mollicutes</taxon>
        <taxon>Entomoplasmatales</taxon>
        <taxon>Spiroplasmataceae</taxon>
        <taxon>Spiroplasma</taxon>
    </lineage>
</organism>
<dbReference type="STRING" id="1276246.SCULI_v1c04550"/>